<protein>
    <submittedName>
        <fullName evidence="2">Uncharacterized protein</fullName>
    </submittedName>
</protein>
<keyword evidence="3" id="KW-1185">Reference proteome</keyword>
<name>A0A0C2CVZ0_9BILA</name>
<dbReference type="AlphaFoldDB" id="A0A0C2CVZ0"/>
<dbReference type="EMBL" id="KN730417">
    <property type="protein sequence ID" value="KIH61083.1"/>
    <property type="molecule type" value="Genomic_DNA"/>
</dbReference>
<feature type="region of interest" description="Disordered" evidence="1">
    <location>
        <begin position="124"/>
        <end position="147"/>
    </location>
</feature>
<feature type="compositionally biased region" description="Polar residues" evidence="1">
    <location>
        <begin position="124"/>
        <end position="133"/>
    </location>
</feature>
<evidence type="ECO:0000313" key="2">
    <source>
        <dbReference type="EMBL" id="KIH61083.1"/>
    </source>
</evidence>
<dbReference type="OrthoDB" id="5866265at2759"/>
<organism evidence="2 3">
    <name type="scientific">Ancylostoma duodenale</name>
    <dbReference type="NCBI Taxonomy" id="51022"/>
    <lineage>
        <taxon>Eukaryota</taxon>
        <taxon>Metazoa</taxon>
        <taxon>Ecdysozoa</taxon>
        <taxon>Nematoda</taxon>
        <taxon>Chromadorea</taxon>
        <taxon>Rhabditida</taxon>
        <taxon>Rhabditina</taxon>
        <taxon>Rhabditomorpha</taxon>
        <taxon>Strongyloidea</taxon>
        <taxon>Ancylostomatidae</taxon>
        <taxon>Ancylostomatinae</taxon>
        <taxon>Ancylostoma</taxon>
    </lineage>
</organism>
<evidence type="ECO:0000256" key="1">
    <source>
        <dbReference type="SAM" id="MobiDB-lite"/>
    </source>
</evidence>
<dbReference type="Proteomes" id="UP000054047">
    <property type="component" value="Unassembled WGS sequence"/>
</dbReference>
<gene>
    <name evidence="2" type="ORF">ANCDUO_08653</name>
</gene>
<reference evidence="2 3" key="1">
    <citation type="submission" date="2013-12" db="EMBL/GenBank/DDBJ databases">
        <title>Draft genome of the parsitic nematode Ancylostoma duodenale.</title>
        <authorList>
            <person name="Mitreva M."/>
        </authorList>
    </citation>
    <scope>NUCLEOTIDE SEQUENCE [LARGE SCALE GENOMIC DNA]</scope>
    <source>
        <strain evidence="2 3">Zhejiang</strain>
    </source>
</reference>
<sequence length="188" mass="20422">MASGGSSSTVEPQGMQLLSVLQNQLAFGQLLPQFQQQIPQAQAVQVPQAHAFQPPAQGINTLNASTTSRFEFFYIRIKTASSGNVESQLNAQERLMNAYLSEQQQQAGPFNIASRDQEQALMNHQVASGSHPQHVQHHHDRTSTATSRNLAVGASAAGVDVESVEEKISRLISENEAIVQPHQVAILM</sequence>
<proteinExistence type="predicted"/>
<evidence type="ECO:0000313" key="3">
    <source>
        <dbReference type="Proteomes" id="UP000054047"/>
    </source>
</evidence>
<accession>A0A0C2CVZ0</accession>